<dbReference type="Proteomes" id="UP000887578">
    <property type="component" value="Unplaced"/>
</dbReference>
<dbReference type="Gene3D" id="2.60.34.10">
    <property type="entry name" value="Substrate Binding Domain Of DNAk, Chain A, domain 1"/>
    <property type="match status" value="1"/>
</dbReference>
<name>A0A914QNL4_9BILA</name>
<evidence type="ECO:0000313" key="2">
    <source>
        <dbReference type="WBParaSite" id="PDA_v2.g28971.t1"/>
    </source>
</evidence>
<evidence type="ECO:0000313" key="1">
    <source>
        <dbReference type="Proteomes" id="UP000887578"/>
    </source>
</evidence>
<protein>
    <submittedName>
        <fullName evidence="2">Uncharacterized protein</fullName>
    </submittedName>
</protein>
<dbReference type="WBParaSite" id="PDA_v2.g28971.t1">
    <property type="protein sequence ID" value="PDA_v2.g28971.t1"/>
    <property type="gene ID" value="PDA_v2.g28971"/>
</dbReference>
<keyword evidence="1" id="KW-1185">Reference proteome</keyword>
<organism evidence="1 2">
    <name type="scientific">Panagrolaimus davidi</name>
    <dbReference type="NCBI Taxonomy" id="227884"/>
    <lineage>
        <taxon>Eukaryota</taxon>
        <taxon>Metazoa</taxon>
        <taxon>Ecdysozoa</taxon>
        <taxon>Nematoda</taxon>
        <taxon>Chromadorea</taxon>
        <taxon>Rhabditida</taxon>
        <taxon>Tylenchina</taxon>
        <taxon>Panagrolaimomorpha</taxon>
        <taxon>Panagrolaimoidea</taxon>
        <taxon>Panagrolaimidae</taxon>
        <taxon>Panagrolaimus</taxon>
    </lineage>
</organism>
<accession>A0A914QNL4</accession>
<proteinExistence type="predicted"/>
<reference evidence="2" key="1">
    <citation type="submission" date="2022-11" db="UniProtKB">
        <authorList>
            <consortium name="WormBaseParasite"/>
        </authorList>
    </citation>
    <scope>IDENTIFICATION</scope>
</reference>
<dbReference type="SUPFAM" id="SSF100920">
    <property type="entry name" value="Heat shock protein 70kD (HSP70), peptide-binding domain"/>
    <property type="match status" value="1"/>
</dbReference>
<dbReference type="AlphaFoldDB" id="A0A914QNL4"/>
<sequence length="90" mass="10361">MDVVFPQGAKLPTKKISKTYETSVDGQEYVTLEILQGTRFITKKLGQVRLQTLGEKVGIEKFDLSMEITSDEIVMRKIKQKTLHLKNKYE</sequence>
<dbReference type="InterPro" id="IPR029047">
    <property type="entry name" value="HSP70_peptide-bd_sf"/>
</dbReference>